<feature type="domain" description="Acetyl xylan esterase" evidence="1">
    <location>
        <begin position="114"/>
        <end position="409"/>
    </location>
</feature>
<name>A0ABW4I6E1_9SPHI</name>
<dbReference type="Proteomes" id="UP001597118">
    <property type="component" value="Unassembled WGS sequence"/>
</dbReference>
<proteinExistence type="predicted"/>
<evidence type="ECO:0000259" key="1">
    <source>
        <dbReference type="Pfam" id="PF05448"/>
    </source>
</evidence>
<keyword evidence="3" id="KW-1185">Reference proteome</keyword>
<dbReference type="InterPro" id="IPR039069">
    <property type="entry name" value="CE7"/>
</dbReference>
<dbReference type="InterPro" id="IPR029058">
    <property type="entry name" value="AB_hydrolase_fold"/>
</dbReference>
<comment type="caution">
    <text evidence="2">The sequence shown here is derived from an EMBL/GenBank/DDBJ whole genome shotgun (WGS) entry which is preliminary data.</text>
</comment>
<sequence>MAVFLASKAAEISIKIHANKESRVYNIGEEVSFAVVVEKDGNLIDGLKVEYLLGREGINHYQKGERKLVNGKTLIVAKPLTIPGFLKCELNIEYEGKIYREIAVVGFSPDKILSTSVEPKDFMAFWKKELNGLEKIPLNPKLELLKDRSTASVNVYHVNFQNEAMGSKIYGILCLPKKEGKYPAVVRFPGAGIRPHWGNIELAEKGVITLAIGIHGIPVNMDSVVYSDLYKGALRKYPEFKLESKDDYYFKRVYLGSKRALDFIYTLAQFDGHTLAVTGVSQGGALSIVTAALDPRVKFVLAYCPALAELTGFIHNRAAGWPHLFNHANQHLAASKDYIKTAAYYDVVNFAKYVRASGYYSWGFNDEITPATSIYSMYNIIQGPKKIFIDPEVSHTVSALQAKNGNTWLEEMLKIR</sequence>
<dbReference type="EMBL" id="JBHUDG010000001">
    <property type="protein sequence ID" value="MFD1628318.1"/>
    <property type="molecule type" value="Genomic_DNA"/>
</dbReference>
<dbReference type="SUPFAM" id="SSF53474">
    <property type="entry name" value="alpha/beta-Hydrolases"/>
    <property type="match status" value="1"/>
</dbReference>
<dbReference type="RefSeq" id="WP_379660705.1">
    <property type="nucleotide sequence ID" value="NZ_JBHUDG010000001.1"/>
</dbReference>
<dbReference type="PANTHER" id="PTHR40111:SF1">
    <property type="entry name" value="CEPHALOSPORIN-C DEACETYLASE"/>
    <property type="match status" value="1"/>
</dbReference>
<accession>A0ABW4I6E1</accession>
<dbReference type="Pfam" id="PF05448">
    <property type="entry name" value="AXE1"/>
    <property type="match status" value="1"/>
</dbReference>
<evidence type="ECO:0000313" key="2">
    <source>
        <dbReference type="EMBL" id="MFD1628318.1"/>
    </source>
</evidence>
<dbReference type="PANTHER" id="PTHR40111">
    <property type="entry name" value="CEPHALOSPORIN-C DEACETYLASE"/>
    <property type="match status" value="1"/>
</dbReference>
<reference evidence="3" key="1">
    <citation type="journal article" date="2019" name="Int. J. Syst. Evol. Microbiol.">
        <title>The Global Catalogue of Microorganisms (GCM) 10K type strain sequencing project: providing services to taxonomists for standard genome sequencing and annotation.</title>
        <authorList>
            <consortium name="The Broad Institute Genomics Platform"/>
            <consortium name="The Broad Institute Genome Sequencing Center for Infectious Disease"/>
            <person name="Wu L."/>
            <person name="Ma J."/>
        </authorList>
    </citation>
    <scope>NUCLEOTIDE SEQUENCE [LARGE SCALE GENOMIC DNA]</scope>
    <source>
        <strain evidence="3">CCUG 53762</strain>
    </source>
</reference>
<evidence type="ECO:0000313" key="3">
    <source>
        <dbReference type="Proteomes" id="UP001597118"/>
    </source>
</evidence>
<gene>
    <name evidence="2" type="ORF">ACFSAH_00435</name>
</gene>
<dbReference type="Gene3D" id="3.40.50.1820">
    <property type="entry name" value="alpha/beta hydrolase"/>
    <property type="match status" value="1"/>
</dbReference>
<organism evidence="2 3">
    <name type="scientific">Pseudopedobacter beijingensis</name>
    <dbReference type="NCBI Taxonomy" id="1207056"/>
    <lineage>
        <taxon>Bacteria</taxon>
        <taxon>Pseudomonadati</taxon>
        <taxon>Bacteroidota</taxon>
        <taxon>Sphingobacteriia</taxon>
        <taxon>Sphingobacteriales</taxon>
        <taxon>Sphingobacteriaceae</taxon>
        <taxon>Pseudopedobacter</taxon>
    </lineage>
</organism>
<protein>
    <submittedName>
        <fullName evidence="2">Acetylxylan esterase</fullName>
    </submittedName>
</protein>
<dbReference type="InterPro" id="IPR008391">
    <property type="entry name" value="AXE1_dom"/>
</dbReference>